<sequence>MEVKIIEDLKELELISNEWRKMEKQSHITFYDTYDFNYQWIKSYKDDKNKKIFIICVYDKEKIVSIAPLIIQYINKKIFKYRELTFIADADYKNIITDNKSNNFKIYNLIFETIEKNRDKWDILNLNHINTSSKLFKYLKKSAKYSKNFKAFVECPIISLDKFNGYEDYKSKFNSSHAKKYKNKLMREVGYELKVIEDNSAFNNIVDIHIKEQIYLNGKSNNSNRYSIFTESRQLSYIKSIYDKCENVVTFILESKEKEIIGYSTGYKYNGRVHFWNVGVNHKYDRYSVGRILKMELIEWIFENKYTKLIDFGCGGYHWKFEWTDEFIMDYNLSLWSNNKNVPKIKRMFKILEVRRIVKGI</sequence>
<accession>A0AAW9I6G8</accession>
<dbReference type="EMBL" id="WNVC01000061">
    <property type="protein sequence ID" value="MDZ5000038.1"/>
    <property type="molecule type" value="Genomic_DNA"/>
</dbReference>
<gene>
    <name evidence="2" type="ORF">GNF79_13215</name>
</gene>
<evidence type="ECO:0000259" key="1">
    <source>
        <dbReference type="Pfam" id="PF13480"/>
    </source>
</evidence>
<evidence type="ECO:0000313" key="3">
    <source>
        <dbReference type="Proteomes" id="UP001291306"/>
    </source>
</evidence>
<proteinExistence type="predicted"/>
<organism evidence="2 3">
    <name type="scientific">Clostridium perfringens</name>
    <dbReference type="NCBI Taxonomy" id="1502"/>
    <lineage>
        <taxon>Bacteria</taxon>
        <taxon>Bacillati</taxon>
        <taxon>Bacillota</taxon>
        <taxon>Clostridia</taxon>
        <taxon>Eubacteriales</taxon>
        <taxon>Clostridiaceae</taxon>
        <taxon>Clostridium</taxon>
    </lineage>
</organism>
<name>A0AAW9I6G8_CLOPF</name>
<dbReference type="SUPFAM" id="SSF55729">
    <property type="entry name" value="Acyl-CoA N-acyltransferases (Nat)"/>
    <property type="match status" value="1"/>
</dbReference>
<feature type="domain" description="BioF2-like acetyltransferase" evidence="1">
    <location>
        <begin position="179"/>
        <end position="320"/>
    </location>
</feature>
<dbReference type="RefSeq" id="WP_198604108.1">
    <property type="nucleotide sequence ID" value="NZ_JACOHV010000047.1"/>
</dbReference>
<comment type="caution">
    <text evidence="2">The sequence shown here is derived from an EMBL/GenBank/DDBJ whole genome shotgun (WGS) entry which is preliminary data.</text>
</comment>
<evidence type="ECO:0000313" key="2">
    <source>
        <dbReference type="EMBL" id="MDZ5000038.1"/>
    </source>
</evidence>
<protein>
    <submittedName>
        <fullName evidence="2">GNAT family N-acetyltransferase</fullName>
    </submittedName>
</protein>
<dbReference type="InterPro" id="IPR038740">
    <property type="entry name" value="BioF2-like_GNAT_dom"/>
</dbReference>
<dbReference type="AlphaFoldDB" id="A0AAW9I6G8"/>
<dbReference type="Pfam" id="PF13480">
    <property type="entry name" value="Acetyltransf_6"/>
    <property type="match status" value="1"/>
</dbReference>
<dbReference type="Proteomes" id="UP001291306">
    <property type="component" value="Unassembled WGS sequence"/>
</dbReference>
<dbReference type="Gene3D" id="3.40.630.30">
    <property type="match status" value="1"/>
</dbReference>
<dbReference type="InterPro" id="IPR016181">
    <property type="entry name" value="Acyl_CoA_acyltransferase"/>
</dbReference>
<reference evidence="2" key="1">
    <citation type="submission" date="2019-11" db="EMBL/GenBank/DDBJ databases">
        <title>Characterization of Clostridium perfringens isolates from swine manure treated agricultural soils.</title>
        <authorList>
            <person name="Wushke S.T."/>
        </authorList>
    </citation>
    <scope>NUCLEOTIDE SEQUENCE</scope>
    <source>
        <strain evidence="2">X26</strain>
    </source>
</reference>